<reference evidence="3" key="1">
    <citation type="submission" date="2019-08" db="EMBL/GenBank/DDBJ databases">
        <title>Complete genome sequence of a mangrove-derived Streptomyces xiamenensis.</title>
        <authorList>
            <person name="Xu J."/>
        </authorList>
    </citation>
    <scope>NUCLEOTIDE SEQUENCE</scope>
    <source>
        <strain evidence="3">318</strain>
    </source>
</reference>
<dbReference type="PANTHER" id="PTHR43798:SF31">
    <property type="entry name" value="AB HYDROLASE SUPERFAMILY PROTEIN YCLE"/>
    <property type="match status" value="1"/>
</dbReference>
<name>A0A0F7FTV3_9ACTN</name>
<feature type="chain" id="PRO_5038762680" evidence="2">
    <location>
        <begin position="30"/>
        <end position="386"/>
    </location>
</feature>
<dbReference type="STRING" id="408015.SXIM_17850"/>
<dbReference type="HOGENOM" id="CLU_780397_0_0_11"/>
<proteinExistence type="predicted"/>
<feature type="signal peptide" evidence="2">
    <location>
        <begin position="1"/>
        <end position="29"/>
    </location>
</feature>
<dbReference type="InterPro" id="IPR050266">
    <property type="entry name" value="AB_hydrolase_sf"/>
</dbReference>
<dbReference type="PANTHER" id="PTHR43798">
    <property type="entry name" value="MONOACYLGLYCEROL LIPASE"/>
    <property type="match status" value="1"/>
</dbReference>
<evidence type="ECO:0000256" key="1">
    <source>
        <dbReference type="ARBA" id="ARBA00022801"/>
    </source>
</evidence>
<accession>A0A0F7FTV3</accession>
<keyword evidence="4" id="KW-1185">Reference proteome</keyword>
<sequence>MTAPRTRTRTAAFALGTAAALLVAAPAYWAVAAPGEDGTADTAGEVIDVASPQEAAIAADATAVRLAAADIVDVPVSFTVVNQNRTLAECPVDGGTYRIEGHLTAPRALLEDGTVPDVTLYQHGIAAGEWYWRLDAEGYHHAEEMALRGHASVTVDRLGYGASDHPDGYLTCIGGEADIAHQITRALREGTYTVADGDPYAFDRVYLAGQSNGGQISQIAAYSFQDIDGLVIMDWTDLGLTPQANARFFTALNTCLNGAGGEGDGYVYYDLGTEEFRDGNFHDTDPEVLRLALPHQNPHPCGDMVAQLGGVLVDLRHLSEITVPVLFLYGEKDARVEGGAEHRALFTGTDDTELLEVPEAGHYMGLERGAPLVHDALADWLDRVSG</sequence>
<keyword evidence="1" id="KW-0378">Hydrolase</keyword>
<dbReference type="RefSeq" id="WP_053116143.1">
    <property type="nucleotide sequence ID" value="NZ_CP009922.3"/>
</dbReference>
<keyword evidence="2" id="KW-0732">Signal</keyword>
<organism evidence="3 4">
    <name type="scientific">Streptomyces xiamenensis</name>
    <dbReference type="NCBI Taxonomy" id="408015"/>
    <lineage>
        <taxon>Bacteria</taxon>
        <taxon>Bacillati</taxon>
        <taxon>Actinomycetota</taxon>
        <taxon>Actinomycetes</taxon>
        <taxon>Kitasatosporales</taxon>
        <taxon>Streptomycetaceae</taxon>
        <taxon>Streptomyces</taxon>
    </lineage>
</organism>
<dbReference type="GO" id="GO:0016746">
    <property type="term" value="F:acyltransferase activity"/>
    <property type="evidence" value="ECO:0007669"/>
    <property type="project" value="UniProtKB-KW"/>
</dbReference>
<dbReference type="Proteomes" id="UP000034034">
    <property type="component" value="Chromosome"/>
</dbReference>
<dbReference type="KEGG" id="sxi:SXIM_17850"/>
<evidence type="ECO:0000313" key="4">
    <source>
        <dbReference type="Proteomes" id="UP000034034"/>
    </source>
</evidence>
<dbReference type="Gene3D" id="3.40.50.1820">
    <property type="entry name" value="alpha/beta hydrolase"/>
    <property type="match status" value="1"/>
</dbReference>
<dbReference type="InterPro" id="IPR029058">
    <property type="entry name" value="AB_hydrolase_fold"/>
</dbReference>
<dbReference type="SUPFAM" id="SSF53474">
    <property type="entry name" value="alpha/beta-Hydrolases"/>
    <property type="match status" value="1"/>
</dbReference>
<protein>
    <submittedName>
        <fullName evidence="3">MhpC-like hydrolase or acyltransferase</fullName>
    </submittedName>
</protein>
<dbReference type="GO" id="GO:0016020">
    <property type="term" value="C:membrane"/>
    <property type="evidence" value="ECO:0007669"/>
    <property type="project" value="TreeGrafter"/>
</dbReference>
<dbReference type="EMBL" id="CP009922">
    <property type="protein sequence ID" value="AKG43169.1"/>
    <property type="molecule type" value="Genomic_DNA"/>
</dbReference>
<dbReference type="PATRIC" id="fig|408015.6.peg.1820"/>
<dbReference type="AlphaFoldDB" id="A0A0F7FTV3"/>
<evidence type="ECO:0000313" key="3">
    <source>
        <dbReference type="EMBL" id="AKG43169.1"/>
    </source>
</evidence>
<dbReference type="GO" id="GO:0016787">
    <property type="term" value="F:hydrolase activity"/>
    <property type="evidence" value="ECO:0007669"/>
    <property type="project" value="UniProtKB-KW"/>
</dbReference>
<gene>
    <name evidence="3" type="ORF">SXIM_17850</name>
</gene>
<evidence type="ECO:0000256" key="2">
    <source>
        <dbReference type="SAM" id="SignalP"/>
    </source>
</evidence>